<dbReference type="NCBIfam" id="TIGR00785">
    <property type="entry name" value="dass"/>
    <property type="match status" value="1"/>
</dbReference>
<keyword evidence="3 6" id="KW-0812">Transmembrane</keyword>
<feature type="transmembrane region" description="Helical" evidence="6">
    <location>
        <begin position="372"/>
        <end position="391"/>
    </location>
</feature>
<evidence type="ECO:0000256" key="5">
    <source>
        <dbReference type="ARBA" id="ARBA00023136"/>
    </source>
</evidence>
<evidence type="ECO:0000256" key="1">
    <source>
        <dbReference type="ARBA" id="ARBA00004141"/>
    </source>
</evidence>
<dbReference type="Pfam" id="PF00939">
    <property type="entry name" value="Na_sulph_symp"/>
    <property type="match status" value="1"/>
</dbReference>
<feature type="transmembrane region" description="Helical" evidence="6">
    <location>
        <begin position="283"/>
        <end position="300"/>
    </location>
</feature>
<evidence type="ECO:0000256" key="6">
    <source>
        <dbReference type="SAM" id="Phobius"/>
    </source>
</evidence>
<organism evidence="7 8">
    <name type="scientific">Carboxydichorda subterranea</name>
    <dbReference type="NCBI Taxonomy" id="3109565"/>
    <lineage>
        <taxon>Bacteria</taxon>
        <taxon>Bacillati</taxon>
        <taxon>Bacillota</taxon>
        <taxon>Limnochordia</taxon>
        <taxon>Limnochordales</taxon>
        <taxon>Geochordaceae</taxon>
        <taxon>Carboxydichorda</taxon>
    </lineage>
</organism>
<dbReference type="EMBL" id="CP141615">
    <property type="protein sequence ID" value="WRP17194.1"/>
    <property type="molecule type" value="Genomic_DNA"/>
</dbReference>
<gene>
    <name evidence="7" type="ORF">U7230_14090</name>
</gene>
<feature type="transmembrane region" description="Helical" evidence="6">
    <location>
        <begin position="398"/>
        <end position="426"/>
    </location>
</feature>
<evidence type="ECO:0000256" key="2">
    <source>
        <dbReference type="ARBA" id="ARBA00007349"/>
    </source>
</evidence>
<proteinExistence type="inferred from homology"/>
<feature type="transmembrane region" description="Helical" evidence="6">
    <location>
        <begin position="43"/>
        <end position="63"/>
    </location>
</feature>
<protein>
    <submittedName>
        <fullName evidence="7">Anion permease</fullName>
    </submittedName>
</protein>
<evidence type="ECO:0000256" key="4">
    <source>
        <dbReference type="ARBA" id="ARBA00022989"/>
    </source>
</evidence>
<dbReference type="InterPro" id="IPR030676">
    <property type="entry name" value="CitT-rel"/>
</dbReference>
<keyword evidence="8" id="KW-1185">Reference proteome</keyword>
<keyword evidence="5 6" id="KW-0472">Membrane</keyword>
<accession>A0ABZ1BWM4</accession>
<dbReference type="PIRSF" id="PIRSF002457">
    <property type="entry name" value="DASS"/>
    <property type="match status" value="1"/>
</dbReference>
<feature type="transmembrane region" description="Helical" evidence="6">
    <location>
        <begin position="336"/>
        <end position="360"/>
    </location>
</feature>
<dbReference type="PANTHER" id="PTHR42826">
    <property type="entry name" value="DICARBOXYLATE TRANSPORTER 2.1, CHLOROPLASTIC"/>
    <property type="match status" value="1"/>
</dbReference>
<comment type="similarity">
    <text evidence="2">Belongs to the SLC13A/DASS transporter (TC 2.A.47) family. DIT1 subfamily.</text>
</comment>
<name>A0ABZ1BWM4_9FIRM</name>
<feature type="transmembrane region" description="Helical" evidence="6">
    <location>
        <begin position="186"/>
        <end position="207"/>
    </location>
</feature>
<feature type="transmembrane region" description="Helical" evidence="6">
    <location>
        <begin position="94"/>
        <end position="113"/>
    </location>
</feature>
<feature type="transmembrane region" description="Helical" evidence="6">
    <location>
        <begin position="70"/>
        <end position="88"/>
    </location>
</feature>
<comment type="subcellular location">
    <subcellularLocation>
        <location evidence="1">Membrane</location>
        <topology evidence="1">Multi-pass membrane protein</topology>
    </subcellularLocation>
</comment>
<feature type="transmembrane region" description="Helical" evidence="6">
    <location>
        <begin position="306"/>
        <end position="324"/>
    </location>
</feature>
<feature type="transmembrane region" description="Helical" evidence="6">
    <location>
        <begin position="458"/>
        <end position="478"/>
    </location>
</feature>
<dbReference type="InterPro" id="IPR001898">
    <property type="entry name" value="SLC13A/DASS"/>
</dbReference>
<evidence type="ECO:0000313" key="7">
    <source>
        <dbReference type="EMBL" id="WRP17194.1"/>
    </source>
</evidence>
<feature type="transmembrane region" description="Helical" evidence="6">
    <location>
        <begin position="20"/>
        <end position="37"/>
    </location>
</feature>
<sequence length="484" mass="50798">MALSGAKTVKAVGSSPGPSVAVRAAIPIAVAVIVWLLPPIWGLQAGAMHMIGLFLGTILGLILQPLPQGAVVILGVALTAITGTLSIGDSLSGFANTTVWLIVSAFLFARGFIKTGLGRRISYIMIRAFGKSTLGLAYAIAASDLVIAPATPSNTARAGGILFPIVRSLAASFGSEPGPTARKAGAFLMLTEYQVNLVTSAMFLTSVAPAPLVAELARKNFDVNVTWIGWAAAAVVPGLVALALIPYLLYRLYPPEVSTSPDAPRMAARELESMGPMSRGEKAMLGVFLLTLVLWATGQWNHLHETAVALAGVALLIVLGVVNWKDVLGESGGWDALIWFGGLVAMANGLSKWGVIGALADNVKLALGDAGSWMLVLFLVVLLYVYLHYFIASMTAHVTAFFVPLAAVAIALGAPAYLVTIALGVFSSLNASLTHYGTGPAPIYFGAGYVDQTTWWKFGFLLSVVNLIVWVGLGGLWWKVLGLW</sequence>
<dbReference type="Proteomes" id="UP001332192">
    <property type="component" value="Chromosome"/>
</dbReference>
<reference evidence="7 8" key="1">
    <citation type="journal article" date="2024" name="Front. Microbiol.">
        <title>Novel thermophilic genera Geochorda gen. nov. and Carboxydochorda gen. nov. from the deep terrestrial subsurface reveal the ecophysiological diversity in the class Limnochordia.</title>
        <authorList>
            <person name="Karnachuk O.V."/>
            <person name="Lukina A.P."/>
            <person name="Avakyan M.R."/>
            <person name="Kadnikov V.V."/>
            <person name="Begmatov S."/>
            <person name="Beletsky A.V."/>
            <person name="Vlasova K.G."/>
            <person name="Novikov A.A."/>
            <person name="Shcherbakova V.A."/>
            <person name="Mardanov A.V."/>
            <person name="Ravin N.V."/>
        </authorList>
    </citation>
    <scope>NUCLEOTIDE SEQUENCE [LARGE SCALE GENOMIC DNA]</scope>
    <source>
        <strain evidence="7 8">L945</strain>
    </source>
</reference>
<feature type="transmembrane region" description="Helical" evidence="6">
    <location>
        <begin position="227"/>
        <end position="250"/>
    </location>
</feature>
<dbReference type="RefSeq" id="WP_324716466.1">
    <property type="nucleotide sequence ID" value="NZ_CP141615.1"/>
</dbReference>
<keyword evidence="4 6" id="KW-1133">Transmembrane helix</keyword>
<evidence type="ECO:0000313" key="8">
    <source>
        <dbReference type="Proteomes" id="UP001332192"/>
    </source>
</evidence>
<evidence type="ECO:0000256" key="3">
    <source>
        <dbReference type="ARBA" id="ARBA00022692"/>
    </source>
</evidence>